<dbReference type="PANTHER" id="PTHR33337:SF40">
    <property type="entry name" value="CENP-V_GFA DOMAIN-CONTAINING PROTEIN-RELATED"/>
    <property type="match status" value="1"/>
</dbReference>
<evidence type="ECO:0000256" key="2">
    <source>
        <dbReference type="ARBA" id="ARBA00022723"/>
    </source>
</evidence>
<sequence>MTDGPETDRGNGRVWTGGCACGGVRYEIMATPSPVSFCHCGQCRRQHSHVGAYTTFPRDALRLVADDTLAWYASSERARRGFCSRCGTGLFWDPAAEPRMDATAGSLDEPTGLQADRHIWVDFKGDYYSLCDDGLIRRTSTEPGNQTLFNDPMED</sequence>
<dbReference type="Proteomes" id="UP000639419">
    <property type="component" value="Unassembled WGS sequence"/>
</dbReference>
<feature type="domain" description="CENP-V/GFA" evidence="5">
    <location>
        <begin position="15"/>
        <end position="129"/>
    </location>
</feature>
<keyword evidence="7" id="KW-1185">Reference proteome</keyword>
<comment type="similarity">
    <text evidence="1">Belongs to the Gfa family.</text>
</comment>
<gene>
    <name evidence="6" type="ORF">GBZ26_07690</name>
</gene>
<evidence type="ECO:0000259" key="5">
    <source>
        <dbReference type="PROSITE" id="PS51891"/>
    </source>
</evidence>
<evidence type="ECO:0000256" key="1">
    <source>
        <dbReference type="ARBA" id="ARBA00005495"/>
    </source>
</evidence>
<keyword evidence="4" id="KW-0456">Lyase</keyword>
<keyword evidence="3" id="KW-0862">Zinc</keyword>
<dbReference type="PROSITE" id="PS51891">
    <property type="entry name" value="CENP_V_GFA"/>
    <property type="match status" value="1"/>
</dbReference>
<name>A0ABX2KZX0_9PROT</name>
<reference evidence="6 7" key="1">
    <citation type="submission" date="2019-10" db="EMBL/GenBank/DDBJ databases">
        <title>Genome sequence of Azospirillum formosense CC-Nfb-7.</title>
        <authorList>
            <person name="Ambrosini A."/>
            <person name="Sant'Anna F.H."/>
            <person name="Cassan F.D."/>
            <person name="Souza E.M."/>
            <person name="Passaglia L.M.P."/>
        </authorList>
    </citation>
    <scope>NUCLEOTIDE SEQUENCE [LARGE SCALE GENOMIC DNA]</scope>
    <source>
        <strain evidence="6 7">CC-NFb-7</strain>
    </source>
</reference>
<dbReference type="InterPro" id="IPR011057">
    <property type="entry name" value="Mss4-like_sf"/>
</dbReference>
<dbReference type="InterPro" id="IPR006913">
    <property type="entry name" value="CENP-V/GFA"/>
</dbReference>
<dbReference type="PANTHER" id="PTHR33337">
    <property type="entry name" value="GFA DOMAIN-CONTAINING PROTEIN"/>
    <property type="match status" value="1"/>
</dbReference>
<accession>A0ABX2KZX0</accession>
<evidence type="ECO:0000313" key="6">
    <source>
        <dbReference type="EMBL" id="NUB19093.1"/>
    </source>
</evidence>
<dbReference type="Pfam" id="PF04828">
    <property type="entry name" value="GFA"/>
    <property type="match status" value="1"/>
</dbReference>
<proteinExistence type="inferred from homology"/>
<dbReference type="EMBL" id="WHOR01000038">
    <property type="protein sequence ID" value="NUB19093.1"/>
    <property type="molecule type" value="Genomic_DNA"/>
</dbReference>
<dbReference type="Gene3D" id="3.90.1590.10">
    <property type="entry name" value="glutathione-dependent formaldehyde- activating enzyme (gfa)"/>
    <property type="match status" value="1"/>
</dbReference>
<protein>
    <submittedName>
        <fullName evidence="6">GFA family protein</fullName>
    </submittedName>
</protein>
<evidence type="ECO:0000256" key="3">
    <source>
        <dbReference type="ARBA" id="ARBA00022833"/>
    </source>
</evidence>
<evidence type="ECO:0000313" key="7">
    <source>
        <dbReference type="Proteomes" id="UP000639419"/>
    </source>
</evidence>
<dbReference type="RefSeq" id="WP_174438331.1">
    <property type="nucleotide sequence ID" value="NZ_BAABCC010000050.1"/>
</dbReference>
<evidence type="ECO:0000256" key="4">
    <source>
        <dbReference type="ARBA" id="ARBA00023239"/>
    </source>
</evidence>
<comment type="caution">
    <text evidence="6">The sequence shown here is derived from an EMBL/GenBank/DDBJ whole genome shotgun (WGS) entry which is preliminary data.</text>
</comment>
<organism evidence="6 7">
    <name type="scientific">Azospirillum formosense</name>
    <dbReference type="NCBI Taxonomy" id="861533"/>
    <lineage>
        <taxon>Bacteria</taxon>
        <taxon>Pseudomonadati</taxon>
        <taxon>Pseudomonadota</taxon>
        <taxon>Alphaproteobacteria</taxon>
        <taxon>Rhodospirillales</taxon>
        <taxon>Azospirillaceae</taxon>
        <taxon>Azospirillum</taxon>
    </lineage>
</organism>
<dbReference type="SUPFAM" id="SSF51316">
    <property type="entry name" value="Mss4-like"/>
    <property type="match status" value="1"/>
</dbReference>
<keyword evidence="2" id="KW-0479">Metal-binding</keyword>